<dbReference type="InterPro" id="IPR050951">
    <property type="entry name" value="Retrovirus_Pol_polyprotein"/>
</dbReference>
<protein>
    <recommendedName>
        <fullName evidence="1">Integrase catalytic domain-containing protein</fullName>
    </recommendedName>
</protein>
<dbReference type="PROSITE" id="PS50994">
    <property type="entry name" value="INTEGRASE"/>
    <property type="match status" value="1"/>
</dbReference>
<dbReference type="PANTHER" id="PTHR37984">
    <property type="entry name" value="PROTEIN CBG26694"/>
    <property type="match status" value="1"/>
</dbReference>
<evidence type="ECO:0000313" key="2">
    <source>
        <dbReference type="Ensembl" id="ENSCCRP00000178650.1"/>
    </source>
</evidence>
<dbReference type="InterPro" id="IPR012337">
    <property type="entry name" value="RNaseH-like_sf"/>
</dbReference>
<organism evidence="2 3">
    <name type="scientific">Cyprinus carpio carpio</name>
    <dbReference type="NCBI Taxonomy" id="630221"/>
    <lineage>
        <taxon>Eukaryota</taxon>
        <taxon>Metazoa</taxon>
        <taxon>Chordata</taxon>
        <taxon>Craniata</taxon>
        <taxon>Vertebrata</taxon>
        <taxon>Euteleostomi</taxon>
        <taxon>Actinopterygii</taxon>
        <taxon>Neopterygii</taxon>
        <taxon>Teleostei</taxon>
        <taxon>Ostariophysi</taxon>
        <taxon>Cypriniformes</taxon>
        <taxon>Cyprinidae</taxon>
        <taxon>Cyprininae</taxon>
        <taxon>Cyprinus</taxon>
    </lineage>
</organism>
<evidence type="ECO:0000259" key="1">
    <source>
        <dbReference type="PROSITE" id="PS50994"/>
    </source>
</evidence>
<sequence>MQVDVRKFVSGCSVCAQNKEPKAHPQGLLHPLPIPRRPWSHISLDFVTGLPKSQGNTVILVVVDRFSKACHLIPLPKIPTACQTADLMMQHVFRIHGFPQDMVSDRGSQFTSRFWKAFGRLIGASISLSSGFHPQSNGQTERVNQEIEKTLRCLVSNNQSTWSSRLIWAEFAHNTL</sequence>
<dbReference type="GO" id="GO:0015074">
    <property type="term" value="P:DNA integration"/>
    <property type="evidence" value="ECO:0007669"/>
    <property type="project" value="InterPro"/>
</dbReference>
<dbReference type="GeneTree" id="ENSGT00940000176279"/>
<dbReference type="AlphaFoldDB" id="A0A9J8DKE5"/>
<reference evidence="2" key="1">
    <citation type="submission" date="2025-08" db="UniProtKB">
        <authorList>
            <consortium name="Ensembl"/>
        </authorList>
    </citation>
    <scope>IDENTIFICATION</scope>
</reference>
<reference evidence="2" key="2">
    <citation type="submission" date="2025-09" db="UniProtKB">
        <authorList>
            <consortium name="Ensembl"/>
        </authorList>
    </citation>
    <scope>IDENTIFICATION</scope>
</reference>
<proteinExistence type="predicted"/>
<dbReference type="InterPro" id="IPR036397">
    <property type="entry name" value="RNaseH_sf"/>
</dbReference>
<dbReference type="InterPro" id="IPR001584">
    <property type="entry name" value="Integrase_cat-core"/>
</dbReference>
<evidence type="ECO:0000313" key="3">
    <source>
        <dbReference type="Proteomes" id="UP001108240"/>
    </source>
</evidence>
<dbReference type="GO" id="GO:0003676">
    <property type="term" value="F:nucleic acid binding"/>
    <property type="evidence" value="ECO:0007669"/>
    <property type="project" value="InterPro"/>
</dbReference>
<dbReference type="PANTHER" id="PTHR37984:SF5">
    <property type="entry name" value="PROTEIN NYNRIN-LIKE"/>
    <property type="match status" value="1"/>
</dbReference>
<dbReference type="Gene3D" id="3.30.420.10">
    <property type="entry name" value="Ribonuclease H-like superfamily/Ribonuclease H"/>
    <property type="match status" value="1"/>
</dbReference>
<dbReference type="OMA" id="HNRNARE"/>
<feature type="domain" description="Integrase catalytic" evidence="1">
    <location>
        <begin position="34"/>
        <end position="176"/>
    </location>
</feature>
<dbReference type="Proteomes" id="UP001108240">
    <property type="component" value="Unplaced"/>
</dbReference>
<dbReference type="Ensembl" id="ENSCCRT00000131894.1">
    <property type="protein sequence ID" value="ENSCCRP00000178650.1"/>
    <property type="gene ID" value="ENSCCRG00000070844.1"/>
</dbReference>
<name>A0A9J8DKE5_CYPCA</name>
<dbReference type="Pfam" id="PF00665">
    <property type="entry name" value="rve"/>
    <property type="match status" value="1"/>
</dbReference>
<keyword evidence="3" id="KW-1185">Reference proteome</keyword>
<accession>A0A9J8DKE5</accession>
<dbReference type="SUPFAM" id="SSF53098">
    <property type="entry name" value="Ribonuclease H-like"/>
    <property type="match status" value="1"/>
</dbReference>